<dbReference type="Pfam" id="PF16042">
    <property type="entry name" value="DUF4794"/>
    <property type="match status" value="1"/>
</dbReference>
<feature type="transmembrane region" description="Helical" evidence="2">
    <location>
        <begin position="38"/>
        <end position="55"/>
    </location>
</feature>
<evidence type="ECO:0000259" key="3">
    <source>
        <dbReference type="Pfam" id="PF16042"/>
    </source>
</evidence>
<reference evidence="4" key="1">
    <citation type="submission" date="2015-06" db="EMBL/GenBank/DDBJ databases">
        <authorList>
            <person name="Hoefler B.C."/>
            <person name="Straight P.D."/>
        </authorList>
    </citation>
    <scope>NUCLEOTIDE SEQUENCE</scope>
</reference>
<keyword evidence="2" id="KW-0472">Membrane</keyword>
<evidence type="ECO:0000256" key="1">
    <source>
        <dbReference type="SAM" id="MobiDB-lite"/>
    </source>
</evidence>
<evidence type="ECO:0000256" key="2">
    <source>
        <dbReference type="SAM" id="Phobius"/>
    </source>
</evidence>
<proteinExistence type="predicted"/>
<gene>
    <name evidence="4" type="ORF">c0_g2_i1</name>
</gene>
<dbReference type="OrthoDB" id="6750008at2759"/>
<feature type="compositionally biased region" description="Low complexity" evidence="1">
    <location>
        <begin position="140"/>
        <end position="151"/>
    </location>
</feature>
<name>A0A0K8V379_BACLA</name>
<dbReference type="InterPro" id="IPR032011">
    <property type="entry name" value="DUF4794"/>
</dbReference>
<keyword evidence="2" id="KW-0812">Transmembrane</keyword>
<keyword evidence="2" id="KW-1133">Transmembrane helix</keyword>
<protein>
    <recommendedName>
        <fullName evidence="3">DUF4794 domain-containing protein</fullName>
    </recommendedName>
</protein>
<feature type="non-terminal residue" evidence="4">
    <location>
        <position position="1"/>
    </location>
</feature>
<organism evidence="4">
    <name type="scientific">Bactrocera latifrons</name>
    <name type="common">Malaysian fruit fly</name>
    <name type="synonym">Chaetodacus latifrons</name>
    <dbReference type="NCBI Taxonomy" id="174628"/>
    <lineage>
        <taxon>Eukaryota</taxon>
        <taxon>Metazoa</taxon>
        <taxon>Ecdysozoa</taxon>
        <taxon>Arthropoda</taxon>
        <taxon>Hexapoda</taxon>
        <taxon>Insecta</taxon>
        <taxon>Pterygota</taxon>
        <taxon>Neoptera</taxon>
        <taxon>Endopterygota</taxon>
        <taxon>Diptera</taxon>
        <taxon>Brachycera</taxon>
        <taxon>Muscomorpha</taxon>
        <taxon>Tephritoidea</taxon>
        <taxon>Tephritidae</taxon>
        <taxon>Bactrocera</taxon>
        <taxon>Bactrocera</taxon>
    </lineage>
</organism>
<feature type="domain" description="DUF4794" evidence="3">
    <location>
        <begin position="96"/>
        <end position="148"/>
    </location>
</feature>
<dbReference type="AlphaFoldDB" id="A0A0K8V379"/>
<evidence type="ECO:0000313" key="4">
    <source>
        <dbReference type="EMBL" id="JAI33377.1"/>
    </source>
</evidence>
<sequence length="212" mass="22724">SNQRQSNSTVAAATTSNSKEYLSNLATTRQLHDKMYKYTAQLALLFAATMAVVAAEPPRFRAALRRAPARFLARQEAAIADNADDVPPEVAADQPAPYPPAGVTPSVPFDLPTETEAPQPDDIYGPPEEEEPTPDPTYGPPEETTTLPAPADNADGTIVSENLIQPRRKPVLAKQRARGVVRSQPLILQAVPAAPGVVELVRAEPGVVYLLK</sequence>
<feature type="region of interest" description="Disordered" evidence="1">
    <location>
        <begin position="80"/>
        <end position="163"/>
    </location>
</feature>
<dbReference type="EMBL" id="GDHF01018937">
    <property type="protein sequence ID" value="JAI33377.1"/>
    <property type="molecule type" value="Transcribed_RNA"/>
</dbReference>
<accession>A0A0K8V379</accession>